<evidence type="ECO:0000313" key="3">
    <source>
        <dbReference type="Proteomes" id="UP000267096"/>
    </source>
</evidence>
<evidence type="ECO:0000313" key="4">
    <source>
        <dbReference type="WBParaSite" id="ASIM_0002113901-mRNA-1"/>
    </source>
</evidence>
<dbReference type="Proteomes" id="UP000267096">
    <property type="component" value="Unassembled WGS sequence"/>
</dbReference>
<accession>A0A0M3KJG5</accession>
<proteinExistence type="predicted"/>
<dbReference type="InterPro" id="IPR001810">
    <property type="entry name" value="F-box_dom"/>
</dbReference>
<dbReference type="EMBL" id="UYRR01039829">
    <property type="protein sequence ID" value="VDK77530.1"/>
    <property type="molecule type" value="Genomic_DNA"/>
</dbReference>
<evidence type="ECO:0000313" key="2">
    <source>
        <dbReference type="EMBL" id="VDK77530.1"/>
    </source>
</evidence>
<reference evidence="4" key="1">
    <citation type="submission" date="2017-02" db="UniProtKB">
        <authorList>
            <consortium name="WormBaseParasite"/>
        </authorList>
    </citation>
    <scope>IDENTIFICATION</scope>
</reference>
<gene>
    <name evidence="2" type="ORF">ASIM_LOCUS20514</name>
</gene>
<dbReference type="Pfam" id="PF12937">
    <property type="entry name" value="F-box-like"/>
    <property type="match status" value="1"/>
</dbReference>
<dbReference type="PROSITE" id="PS50181">
    <property type="entry name" value="FBOX"/>
    <property type="match status" value="1"/>
</dbReference>
<dbReference type="CDD" id="cd09917">
    <property type="entry name" value="F-box_SF"/>
    <property type="match status" value="1"/>
</dbReference>
<feature type="domain" description="F-box" evidence="1">
    <location>
        <begin position="44"/>
        <end position="91"/>
    </location>
</feature>
<dbReference type="InterPro" id="IPR036047">
    <property type="entry name" value="F-box-like_dom_sf"/>
</dbReference>
<dbReference type="WBParaSite" id="ASIM_0002113901-mRNA-1">
    <property type="protein sequence ID" value="ASIM_0002113901-mRNA-1"/>
    <property type="gene ID" value="ASIM_0002113901"/>
</dbReference>
<dbReference type="OrthoDB" id="1107553at2759"/>
<sequence length="233" mass="26828">MTIGNCQLASSFRPLCKSALRSVRRFLTNGTVQLRNRLCKSSRNHRITALPNDLQLNILSYLPPEDVLSAKLVCRQWNALINRYPTSTHRFPIEITIKNPANGNCEIWVEVKQTTSNCFTVHQLFPQKFQVTFEKLDSWSDLLQHCIVESIVLDGSNRSKKAKFKPNAANQLDDYIIERICNLLRRLNASKRLCELQTFTMCNWTIAEVRTKRSQVTEQSPYSDHSTHSILFG</sequence>
<evidence type="ECO:0000259" key="1">
    <source>
        <dbReference type="PROSITE" id="PS50181"/>
    </source>
</evidence>
<reference evidence="2 3" key="2">
    <citation type="submission" date="2018-11" db="EMBL/GenBank/DDBJ databases">
        <authorList>
            <consortium name="Pathogen Informatics"/>
        </authorList>
    </citation>
    <scope>NUCLEOTIDE SEQUENCE [LARGE SCALE GENOMIC DNA]</scope>
</reference>
<keyword evidence="3" id="KW-1185">Reference proteome</keyword>
<dbReference type="SUPFAM" id="SSF81383">
    <property type="entry name" value="F-box domain"/>
    <property type="match status" value="1"/>
</dbReference>
<protein>
    <submittedName>
        <fullName evidence="4">F-box domain-containing protein</fullName>
    </submittedName>
</protein>
<dbReference type="AlphaFoldDB" id="A0A0M3KJG5"/>
<organism evidence="4">
    <name type="scientific">Anisakis simplex</name>
    <name type="common">Herring worm</name>
    <dbReference type="NCBI Taxonomy" id="6269"/>
    <lineage>
        <taxon>Eukaryota</taxon>
        <taxon>Metazoa</taxon>
        <taxon>Ecdysozoa</taxon>
        <taxon>Nematoda</taxon>
        <taxon>Chromadorea</taxon>
        <taxon>Rhabditida</taxon>
        <taxon>Spirurina</taxon>
        <taxon>Ascaridomorpha</taxon>
        <taxon>Ascaridoidea</taxon>
        <taxon>Anisakidae</taxon>
        <taxon>Anisakis</taxon>
        <taxon>Anisakis simplex complex</taxon>
    </lineage>
</organism>
<name>A0A0M3KJG5_ANISI</name>
<dbReference type="SMART" id="SM00256">
    <property type="entry name" value="FBOX"/>
    <property type="match status" value="1"/>
</dbReference>
<dbReference type="Gene3D" id="1.20.1280.50">
    <property type="match status" value="1"/>
</dbReference>